<dbReference type="PROSITE" id="PS51257">
    <property type="entry name" value="PROKAR_LIPOPROTEIN"/>
    <property type="match status" value="1"/>
</dbReference>
<dbReference type="KEGG" id="ddu:GF1_27280"/>
<sequence>MNIFRCLFIGVLVLALGGCGQTVQQSLKQPLVKKSLAGAEKKVVILPFADYSRSDNLETSYRRNLLITENLTDELVSNSFSLPIQEDVFRYLAEHRIINVIDYGTSKTSLLEEELKGDWSEAMKGEFRHIIKMTRERGRQGEALTSPGTHGLTQQEIVKIGRHFGADYIIRGRILEYKDRQDPSWEPWKKGVLTFVTGVTNKIAFGQASTEAYDRVGSMSAGALYGSLIGNNLNTPWDTDKPDQTIFGITGGTDANSIFWV</sequence>
<keyword evidence="2" id="KW-1185">Reference proteome</keyword>
<reference evidence="1" key="1">
    <citation type="submission" date="2020-12" db="EMBL/GenBank/DDBJ databases">
        <title>Desulfobium dissulfuricans gen. nov., sp. nov., a novel mesophilic, sulfate-reducing bacterium isolated from a deep-sea hydrothermal vent.</title>
        <authorList>
            <person name="Hashimoto Y."/>
            <person name="Tame A."/>
            <person name="Sawayama S."/>
            <person name="Miyazaki J."/>
            <person name="Takai K."/>
            <person name="Nakagawa S."/>
        </authorList>
    </citation>
    <scope>NUCLEOTIDE SEQUENCE</scope>
    <source>
        <strain evidence="1">GF1</strain>
    </source>
</reference>
<accession>A0A915U441</accession>
<proteinExistence type="predicted"/>
<dbReference type="Proteomes" id="UP001063350">
    <property type="component" value="Chromosome"/>
</dbReference>
<dbReference type="AlphaFoldDB" id="A0A915U441"/>
<organism evidence="1 2">
    <name type="scientific">Desulfolithobacter dissulfuricans</name>
    <dbReference type="NCBI Taxonomy" id="2795293"/>
    <lineage>
        <taxon>Bacteria</taxon>
        <taxon>Pseudomonadati</taxon>
        <taxon>Thermodesulfobacteriota</taxon>
        <taxon>Desulfobulbia</taxon>
        <taxon>Desulfobulbales</taxon>
        <taxon>Desulfobulbaceae</taxon>
        <taxon>Desulfolithobacter</taxon>
    </lineage>
</organism>
<gene>
    <name evidence="1" type="ORF">GF1_27280</name>
</gene>
<name>A0A915U441_9BACT</name>
<evidence type="ECO:0000313" key="1">
    <source>
        <dbReference type="EMBL" id="BCO10352.1"/>
    </source>
</evidence>
<dbReference type="RefSeq" id="WP_267927089.1">
    <property type="nucleotide sequence ID" value="NZ_AP024233.1"/>
</dbReference>
<dbReference type="EMBL" id="AP024233">
    <property type="protein sequence ID" value="BCO10352.1"/>
    <property type="molecule type" value="Genomic_DNA"/>
</dbReference>
<evidence type="ECO:0008006" key="3">
    <source>
        <dbReference type="Google" id="ProtNLM"/>
    </source>
</evidence>
<evidence type="ECO:0000313" key="2">
    <source>
        <dbReference type="Proteomes" id="UP001063350"/>
    </source>
</evidence>
<protein>
    <recommendedName>
        <fullName evidence="3">Lipoprotein</fullName>
    </recommendedName>
</protein>